<gene>
    <name evidence="3" type="ORF">H8S84_05475</name>
</gene>
<evidence type="ECO:0000313" key="4">
    <source>
        <dbReference type="Proteomes" id="UP000603640"/>
    </source>
</evidence>
<feature type="signal peptide" evidence="2">
    <location>
        <begin position="1"/>
        <end position="19"/>
    </location>
</feature>
<evidence type="ECO:0000256" key="1">
    <source>
        <dbReference type="ARBA" id="ARBA00007068"/>
    </source>
</evidence>
<dbReference type="Pfam" id="PF03576">
    <property type="entry name" value="Peptidase_S58"/>
    <property type="match status" value="1"/>
</dbReference>
<dbReference type="RefSeq" id="WP_187066234.1">
    <property type="nucleotide sequence ID" value="NZ_JACRVF010000001.1"/>
</dbReference>
<dbReference type="PANTHER" id="PTHR36512">
    <property type="entry name" value="D-AMINOPEPTIDASE"/>
    <property type="match status" value="1"/>
</dbReference>
<organism evidence="3 4">
    <name type="scientific">Pontibacter cellulosilyticus</name>
    <dbReference type="NCBI Taxonomy" id="1720253"/>
    <lineage>
        <taxon>Bacteria</taxon>
        <taxon>Pseudomonadati</taxon>
        <taxon>Bacteroidota</taxon>
        <taxon>Cytophagia</taxon>
        <taxon>Cytophagales</taxon>
        <taxon>Hymenobacteraceae</taxon>
        <taxon>Pontibacter</taxon>
    </lineage>
</organism>
<evidence type="ECO:0000313" key="3">
    <source>
        <dbReference type="EMBL" id="MBC5992283.1"/>
    </source>
</evidence>
<comment type="caution">
    <text evidence="3">The sequence shown here is derived from an EMBL/GenBank/DDBJ whole genome shotgun (WGS) entry which is preliminary data.</text>
</comment>
<evidence type="ECO:0000256" key="2">
    <source>
        <dbReference type="SAM" id="SignalP"/>
    </source>
</evidence>
<dbReference type="InterPro" id="IPR005321">
    <property type="entry name" value="Peptidase_S58_DmpA"/>
</dbReference>
<accession>A0A923N4X3</accession>
<dbReference type="GO" id="GO:0004177">
    <property type="term" value="F:aminopeptidase activity"/>
    <property type="evidence" value="ECO:0007669"/>
    <property type="project" value="TreeGrafter"/>
</dbReference>
<keyword evidence="4" id="KW-1185">Reference proteome</keyword>
<sequence>MRLTILLFLMVLVTTQTWAQNRKRAREHGVKIGVLPTGKQNAITDVQGVLVGHTTLVQGSNIRTGVTSILPHGGNVFQNKVPAAVYVGNGFGKLAGTTQVQELGNLETPIILTNTLGVGTGINAVVSYTLQQPGNEQVQSVNAVVGETNDGFLNDIRGRHVKEEHVLEAIRQAKDGAVAEGNVGAGTGTVCFGFKGGIGTSSRKLPSSLGGYTVGVLVQSNFGGVLQIDGVPVGEELNQFSFKQQITEKADGSCMIVVATDAPVDARNLERMAKRAMMGLAKTGGIASNGSGDYVIAFSSNPDLRIPYTSDTKTQTVTLLRNDEMSPLFMAVIEATEEAIINSLFMAETTQGKEQRVVEALPVDKVLKLMKKHNALKQ</sequence>
<keyword evidence="2" id="KW-0732">Signal</keyword>
<dbReference type="AlphaFoldDB" id="A0A923N4X3"/>
<dbReference type="Proteomes" id="UP000603640">
    <property type="component" value="Unassembled WGS sequence"/>
</dbReference>
<dbReference type="EMBL" id="JACRVF010000001">
    <property type="protein sequence ID" value="MBC5992283.1"/>
    <property type="molecule type" value="Genomic_DNA"/>
</dbReference>
<feature type="chain" id="PRO_5037364337" evidence="2">
    <location>
        <begin position="20"/>
        <end position="378"/>
    </location>
</feature>
<comment type="similarity">
    <text evidence="1">Belongs to the peptidase S58 family.</text>
</comment>
<dbReference type="CDD" id="cd02253">
    <property type="entry name" value="DmpA"/>
    <property type="match status" value="1"/>
</dbReference>
<protein>
    <submittedName>
        <fullName evidence="3">P1 family peptidase</fullName>
    </submittedName>
</protein>
<dbReference type="Gene3D" id="3.60.70.12">
    <property type="entry name" value="L-amino peptidase D-ALA esterase/amidase"/>
    <property type="match status" value="1"/>
</dbReference>
<dbReference type="InterPro" id="IPR016117">
    <property type="entry name" value="ArgJ-like_dom_sf"/>
</dbReference>
<reference evidence="3" key="1">
    <citation type="submission" date="2020-08" db="EMBL/GenBank/DDBJ databases">
        <title>Pontibacter sp. SD6 16S ribosomal RNA gene Genome sequencing and assembly.</title>
        <authorList>
            <person name="Kang M."/>
        </authorList>
    </citation>
    <scope>NUCLEOTIDE SEQUENCE</scope>
    <source>
        <strain evidence="3">SD6</strain>
    </source>
</reference>
<dbReference type="SUPFAM" id="SSF56266">
    <property type="entry name" value="DmpA/ArgJ-like"/>
    <property type="match status" value="1"/>
</dbReference>
<proteinExistence type="inferred from homology"/>
<dbReference type="PANTHER" id="PTHR36512:SF3">
    <property type="entry name" value="BLR5678 PROTEIN"/>
    <property type="match status" value="1"/>
</dbReference>
<name>A0A923N4X3_9BACT</name>